<dbReference type="PANTHER" id="PTHR43591">
    <property type="entry name" value="METHYLTRANSFERASE"/>
    <property type="match status" value="1"/>
</dbReference>
<dbReference type="CDD" id="cd02440">
    <property type="entry name" value="AdoMet_MTases"/>
    <property type="match status" value="1"/>
</dbReference>
<dbReference type="Gene3D" id="3.40.50.150">
    <property type="entry name" value="Vaccinia Virus protein VP39"/>
    <property type="match status" value="1"/>
</dbReference>
<gene>
    <name evidence="2" type="ORF">NN4_25370</name>
</gene>
<keyword evidence="2" id="KW-0489">Methyltransferase</keyword>
<evidence type="ECO:0000313" key="2">
    <source>
        <dbReference type="EMBL" id="GEM38018.1"/>
    </source>
</evidence>
<comment type="caution">
    <text evidence="2">The sequence shown here is derived from an EMBL/GenBank/DDBJ whole genome shotgun (WGS) entry which is preliminary data.</text>
</comment>
<evidence type="ECO:0000313" key="3">
    <source>
        <dbReference type="Proteomes" id="UP000321424"/>
    </source>
</evidence>
<dbReference type="Pfam" id="PF13649">
    <property type="entry name" value="Methyltransf_25"/>
    <property type="match status" value="1"/>
</dbReference>
<dbReference type="AlphaFoldDB" id="A0A511MD52"/>
<dbReference type="GO" id="GO:0008168">
    <property type="term" value="F:methyltransferase activity"/>
    <property type="evidence" value="ECO:0007669"/>
    <property type="project" value="UniProtKB-KW"/>
</dbReference>
<accession>A0A511MD52</accession>
<reference evidence="2 3" key="1">
    <citation type="submission" date="2019-07" db="EMBL/GenBank/DDBJ databases">
        <title>Whole genome shotgun sequence of Nocardia ninae NBRC 108245.</title>
        <authorList>
            <person name="Hosoyama A."/>
            <person name="Uohara A."/>
            <person name="Ohji S."/>
            <person name="Ichikawa N."/>
        </authorList>
    </citation>
    <scope>NUCLEOTIDE SEQUENCE [LARGE SCALE GENOMIC DNA]</scope>
    <source>
        <strain evidence="2 3">NBRC 108245</strain>
    </source>
</reference>
<keyword evidence="2" id="KW-0808">Transferase</keyword>
<dbReference type="EMBL" id="BJXA01000013">
    <property type="protein sequence ID" value="GEM38018.1"/>
    <property type="molecule type" value="Genomic_DNA"/>
</dbReference>
<proteinExistence type="predicted"/>
<organism evidence="2 3">
    <name type="scientific">Nocardia ninae NBRC 108245</name>
    <dbReference type="NCBI Taxonomy" id="1210091"/>
    <lineage>
        <taxon>Bacteria</taxon>
        <taxon>Bacillati</taxon>
        <taxon>Actinomycetota</taxon>
        <taxon>Actinomycetes</taxon>
        <taxon>Mycobacteriales</taxon>
        <taxon>Nocardiaceae</taxon>
        <taxon>Nocardia</taxon>
    </lineage>
</organism>
<dbReference type="InterPro" id="IPR041698">
    <property type="entry name" value="Methyltransf_25"/>
</dbReference>
<keyword evidence="3" id="KW-1185">Reference proteome</keyword>
<name>A0A511MD52_9NOCA</name>
<protein>
    <submittedName>
        <fullName evidence="2">Methyltransferase</fullName>
    </submittedName>
</protein>
<evidence type="ECO:0000259" key="1">
    <source>
        <dbReference type="Pfam" id="PF13649"/>
    </source>
</evidence>
<dbReference type="Proteomes" id="UP000321424">
    <property type="component" value="Unassembled WGS sequence"/>
</dbReference>
<dbReference type="RefSeq" id="WP_222595040.1">
    <property type="nucleotide sequence ID" value="NZ_BJXA01000013.1"/>
</dbReference>
<dbReference type="GO" id="GO:0032259">
    <property type="term" value="P:methylation"/>
    <property type="evidence" value="ECO:0007669"/>
    <property type="project" value="UniProtKB-KW"/>
</dbReference>
<sequence length="265" mass="29099">MIDRGNQPEPASNTMFDYDAELRRYHRWLSEALDVGPSDRVLDIGCGTGQLTRDSAELAHQGSALGVDISPVMLAHARRLTAAAEIPNVRFEQADAQIYPFPPEHYTRAASRFGTMFFADPVAAFTNIGRALQPGARLVQLVWQDSAEQEWVGAIHRALTGNATPATSTGAFSLGDPARVQEILTTAGFEDISITDLREPIYYGADPDAGVDAVRVLHMTTDLLSRLAADETQRALDRLRSTMAEHHTADGVWFDSRAWLVTAHR</sequence>
<dbReference type="PANTHER" id="PTHR43591:SF24">
    <property type="entry name" value="2-METHOXY-6-POLYPRENYL-1,4-BENZOQUINOL METHYLASE, MITOCHONDRIAL"/>
    <property type="match status" value="1"/>
</dbReference>
<dbReference type="InterPro" id="IPR029063">
    <property type="entry name" value="SAM-dependent_MTases_sf"/>
</dbReference>
<dbReference type="SUPFAM" id="SSF53335">
    <property type="entry name" value="S-adenosyl-L-methionine-dependent methyltransferases"/>
    <property type="match status" value="1"/>
</dbReference>
<feature type="domain" description="Methyltransferase" evidence="1">
    <location>
        <begin position="41"/>
        <end position="135"/>
    </location>
</feature>